<proteinExistence type="predicted"/>
<feature type="region of interest" description="Disordered" evidence="1">
    <location>
        <begin position="72"/>
        <end position="120"/>
    </location>
</feature>
<organism evidence="2 3">
    <name type="scientific">Ditylenchus destructor</name>
    <dbReference type="NCBI Taxonomy" id="166010"/>
    <lineage>
        <taxon>Eukaryota</taxon>
        <taxon>Metazoa</taxon>
        <taxon>Ecdysozoa</taxon>
        <taxon>Nematoda</taxon>
        <taxon>Chromadorea</taxon>
        <taxon>Rhabditida</taxon>
        <taxon>Tylenchina</taxon>
        <taxon>Tylenchomorpha</taxon>
        <taxon>Sphaerularioidea</taxon>
        <taxon>Anguinidae</taxon>
        <taxon>Anguininae</taxon>
        <taxon>Ditylenchus</taxon>
    </lineage>
</organism>
<evidence type="ECO:0000256" key="1">
    <source>
        <dbReference type="SAM" id="MobiDB-lite"/>
    </source>
</evidence>
<gene>
    <name evidence="2" type="ORF">DdX_20576</name>
</gene>
<reference evidence="2" key="1">
    <citation type="submission" date="2022-01" db="EMBL/GenBank/DDBJ databases">
        <title>Genome Sequence Resource for Two Populations of Ditylenchus destructor, the Migratory Endoparasitic Phytonematode.</title>
        <authorList>
            <person name="Zhang H."/>
            <person name="Lin R."/>
            <person name="Xie B."/>
        </authorList>
    </citation>
    <scope>NUCLEOTIDE SEQUENCE</scope>
    <source>
        <strain evidence="2">BazhouSP</strain>
    </source>
</reference>
<sequence length="120" mass="13187">MTDARGVARGARSLHLYRLAVHARRHLRDRDRADPAASRVAARDRRDLANRRHRGRTLDRLVRGSTLRLLTDRGRQGLGATRDRSGLGGTDRHALPGRGAGAAAHRRGDHARSWIGAAPV</sequence>
<feature type="compositionally biased region" description="Basic and acidic residues" evidence="1">
    <location>
        <begin position="41"/>
        <end position="55"/>
    </location>
</feature>
<name>A0AAD4QW90_9BILA</name>
<keyword evidence="3" id="KW-1185">Reference proteome</keyword>
<comment type="caution">
    <text evidence="2">The sequence shown here is derived from an EMBL/GenBank/DDBJ whole genome shotgun (WGS) entry which is preliminary data.</text>
</comment>
<evidence type="ECO:0000313" key="2">
    <source>
        <dbReference type="EMBL" id="KAI1693568.1"/>
    </source>
</evidence>
<dbReference type="Proteomes" id="UP001201812">
    <property type="component" value="Unassembled WGS sequence"/>
</dbReference>
<accession>A0AAD4QW90</accession>
<evidence type="ECO:0000313" key="3">
    <source>
        <dbReference type="Proteomes" id="UP001201812"/>
    </source>
</evidence>
<protein>
    <submittedName>
        <fullName evidence="2">Uncharacterized protein</fullName>
    </submittedName>
</protein>
<dbReference type="AlphaFoldDB" id="A0AAD4QW90"/>
<feature type="compositionally biased region" description="Basic and acidic residues" evidence="1">
    <location>
        <begin position="72"/>
        <end position="94"/>
    </location>
</feature>
<dbReference type="EMBL" id="JAKKPZ010000611">
    <property type="protein sequence ID" value="KAI1693568.1"/>
    <property type="molecule type" value="Genomic_DNA"/>
</dbReference>
<feature type="region of interest" description="Disordered" evidence="1">
    <location>
        <begin position="25"/>
        <end position="55"/>
    </location>
</feature>